<dbReference type="Pfam" id="PF12799">
    <property type="entry name" value="LRR_4"/>
    <property type="match status" value="1"/>
</dbReference>
<dbReference type="InterPro" id="IPR032675">
    <property type="entry name" value="LRR_dom_sf"/>
</dbReference>
<gene>
    <name evidence="16" type="ORF">PanWU01x14_214000</name>
</gene>
<dbReference type="Pfam" id="PF13855">
    <property type="entry name" value="LRR_8"/>
    <property type="match status" value="1"/>
</dbReference>
<feature type="transmembrane region" description="Helical" evidence="13">
    <location>
        <begin position="998"/>
        <end position="1021"/>
    </location>
</feature>
<evidence type="ECO:0000256" key="6">
    <source>
        <dbReference type="ARBA" id="ARBA00022729"/>
    </source>
</evidence>
<dbReference type="EMBL" id="JXTB01000229">
    <property type="protein sequence ID" value="PON51700.1"/>
    <property type="molecule type" value="Genomic_DNA"/>
</dbReference>
<evidence type="ECO:0000256" key="8">
    <source>
        <dbReference type="ARBA" id="ARBA00022989"/>
    </source>
</evidence>
<dbReference type="PROSITE" id="PS51450">
    <property type="entry name" value="LRR"/>
    <property type="match status" value="1"/>
</dbReference>
<evidence type="ECO:0000256" key="2">
    <source>
        <dbReference type="ARBA" id="ARBA00009592"/>
    </source>
</evidence>
<evidence type="ECO:0000256" key="5">
    <source>
        <dbReference type="ARBA" id="ARBA00022692"/>
    </source>
</evidence>
<dbReference type="InterPro" id="IPR025875">
    <property type="entry name" value="Leu-rich_rpt_4"/>
</dbReference>
<dbReference type="Proteomes" id="UP000237105">
    <property type="component" value="Unassembled WGS sequence"/>
</dbReference>
<protein>
    <submittedName>
        <fullName evidence="16">LRR domain containing protein</fullName>
    </submittedName>
</protein>
<reference evidence="17" key="1">
    <citation type="submission" date="2016-06" db="EMBL/GenBank/DDBJ databases">
        <title>Parallel loss of symbiosis genes in relatives of nitrogen-fixing non-legume Parasponia.</title>
        <authorList>
            <person name="Van Velzen R."/>
            <person name="Holmer R."/>
            <person name="Bu F."/>
            <person name="Rutten L."/>
            <person name="Van Zeijl A."/>
            <person name="Liu W."/>
            <person name="Santuari L."/>
            <person name="Cao Q."/>
            <person name="Sharma T."/>
            <person name="Shen D."/>
            <person name="Roswanjaya Y."/>
            <person name="Wardhani T."/>
            <person name="Kalhor M.S."/>
            <person name="Jansen J."/>
            <person name="Van den Hoogen J."/>
            <person name="Gungor B."/>
            <person name="Hartog M."/>
            <person name="Hontelez J."/>
            <person name="Verver J."/>
            <person name="Yang W.-C."/>
            <person name="Schijlen E."/>
            <person name="Repin R."/>
            <person name="Schilthuizen M."/>
            <person name="Schranz E."/>
            <person name="Heidstra R."/>
            <person name="Miyata K."/>
            <person name="Fedorova E."/>
            <person name="Kohlen W."/>
            <person name="Bisseling T."/>
            <person name="Smit S."/>
            <person name="Geurts R."/>
        </authorList>
    </citation>
    <scope>NUCLEOTIDE SEQUENCE [LARGE SCALE GENOMIC DNA]</scope>
    <source>
        <strain evidence="17">cv. WU1-14</strain>
    </source>
</reference>
<feature type="signal peptide" evidence="14">
    <location>
        <begin position="1"/>
        <end position="20"/>
    </location>
</feature>
<keyword evidence="6 14" id="KW-0732">Signal</keyword>
<keyword evidence="7" id="KW-0677">Repeat</keyword>
<feature type="domain" description="Leucine-rich repeat-containing N-terminal plant-type" evidence="15">
    <location>
        <begin position="35"/>
        <end position="72"/>
    </location>
</feature>
<keyword evidence="9 13" id="KW-0472">Membrane</keyword>
<dbReference type="Pfam" id="PF08263">
    <property type="entry name" value="LRRNT_2"/>
    <property type="match status" value="1"/>
</dbReference>
<keyword evidence="11" id="KW-0325">Glycoprotein</keyword>
<dbReference type="SUPFAM" id="SSF52058">
    <property type="entry name" value="L domain-like"/>
    <property type="match status" value="2"/>
</dbReference>
<dbReference type="SMART" id="SM00365">
    <property type="entry name" value="LRR_SD22"/>
    <property type="match status" value="6"/>
</dbReference>
<comment type="subcellular location">
    <subcellularLocation>
        <location evidence="1">Cell membrane</location>
        <topology evidence="1">Single-pass type I membrane protein</topology>
    </subcellularLocation>
</comment>
<dbReference type="InterPro" id="IPR001611">
    <property type="entry name" value="Leu-rich_rpt"/>
</dbReference>
<keyword evidence="17" id="KW-1185">Reference proteome</keyword>
<evidence type="ECO:0000256" key="10">
    <source>
        <dbReference type="ARBA" id="ARBA00023170"/>
    </source>
</evidence>
<dbReference type="SMART" id="SM00369">
    <property type="entry name" value="LRR_TYP"/>
    <property type="match status" value="12"/>
</dbReference>
<accession>A0A2P5BSF5</accession>
<dbReference type="AlphaFoldDB" id="A0A2P5BSF5"/>
<keyword evidence="4" id="KW-0433">Leucine-rich repeat</keyword>
<evidence type="ECO:0000256" key="13">
    <source>
        <dbReference type="SAM" id="Phobius"/>
    </source>
</evidence>
<organism evidence="16 17">
    <name type="scientific">Parasponia andersonii</name>
    <name type="common">Sponia andersonii</name>
    <dbReference type="NCBI Taxonomy" id="3476"/>
    <lineage>
        <taxon>Eukaryota</taxon>
        <taxon>Viridiplantae</taxon>
        <taxon>Streptophyta</taxon>
        <taxon>Embryophyta</taxon>
        <taxon>Tracheophyta</taxon>
        <taxon>Spermatophyta</taxon>
        <taxon>Magnoliopsida</taxon>
        <taxon>eudicotyledons</taxon>
        <taxon>Gunneridae</taxon>
        <taxon>Pentapetalae</taxon>
        <taxon>rosids</taxon>
        <taxon>fabids</taxon>
        <taxon>Rosales</taxon>
        <taxon>Cannabaceae</taxon>
        <taxon>Parasponia</taxon>
    </lineage>
</organism>
<dbReference type="Pfam" id="PF00560">
    <property type="entry name" value="LRR_1"/>
    <property type="match status" value="14"/>
</dbReference>
<evidence type="ECO:0000256" key="1">
    <source>
        <dbReference type="ARBA" id="ARBA00004251"/>
    </source>
</evidence>
<evidence type="ECO:0000256" key="4">
    <source>
        <dbReference type="ARBA" id="ARBA00022614"/>
    </source>
</evidence>
<proteinExistence type="inferred from homology"/>
<keyword evidence="3" id="KW-1003">Cell membrane</keyword>
<dbReference type="OrthoDB" id="1060944at2759"/>
<evidence type="ECO:0000259" key="15">
    <source>
        <dbReference type="Pfam" id="PF08263"/>
    </source>
</evidence>
<dbReference type="InterPro" id="IPR013210">
    <property type="entry name" value="LRR_N_plant-typ"/>
</dbReference>
<dbReference type="InterPro" id="IPR046956">
    <property type="entry name" value="RLP23-like"/>
</dbReference>
<dbReference type="PROSITE" id="PS51257">
    <property type="entry name" value="PROKAR_LIPOPROTEIN"/>
    <property type="match status" value="1"/>
</dbReference>
<dbReference type="InterPro" id="IPR003591">
    <property type="entry name" value="Leu-rich_rpt_typical-subtyp"/>
</dbReference>
<keyword evidence="5 13" id="KW-0812">Transmembrane</keyword>
<evidence type="ECO:0000313" key="17">
    <source>
        <dbReference type="Proteomes" id="UP000237105"/>
    </source>
</evidence>
<dbReference type="PANTHER" id="PTHR48063">
    <property type="entry name" value="LRR RECEPTOR-LIKE KINASE"/>
    <property type="match status" value="1"/>
</dbReference>
<feature type="chain" id="PRO_5015176366" evidence="14">
    <location>
        <begin position="21"/>
        <end position="1062"/>
    </location>
</feature>
<evidence type="ECO:0000256" key="14">
    <source>
        <dbReference type="SAM" id="SignalP"/>
    </source>
</evidence>
<name>A0A2P5BSF5_PARAD</name>
<dbReference type="FunFam" id="3.80.10.10:FF:000095">
    <property type="entry name" value="LRR receptor-like serine/threonine-protein kinase GSO1"/>
    <property type="match status" value="2"/>
</dbReference>
<dbReference type="SUPFAM" id="SSF52047">
    <property type="entry name" value="RNI-like"/>
    <property type="match status" value="1"/>
</dbReference>
<evidence type="ECO:0000256" key="9">
    <source>
        <dbReference type="ARBA" id="ARBA00023136"/>
    </source>
</evidence>
<dbReference type="FunFam" id="3.80.10.10:FF:000111">
    <property type="entry name" value="LRR receptor-like serine/threonine-protein kinase ERECTA"/>
    <property type="match status" value="1"/>
</dbReference>
<feature type="region of interest" description="Disordered" evidence="12">
    <location>
        <begin position="970"/>
        <end position="990"/>
    </location>
</feature>
<keyword evidence="10" id="KW-0675">Receptor</keyword>
<dbReference type="GO" id="GO:0005886">
    <property type="term" value="C:plasma membrane"/>
    <property type="evidence" value="ECO:0007669"/>
    <property type="project" value="UniProtKB-SubCell"/>
</dbReference>
<evidence type="ECO:0000313" key="16">
    <source>
        <dbReference type="EMBL" id="PON51700.1"/>
    </source>
</evidence>
<evidence type="ECO:0000256" key="11">
    <source>
        <dbReference type="ARBA" id="ARBA00023180"/>
    </source>
</evidence>
<evidence type="ECO:0000256" key="3">
    <source>
        <dbReference type="ARBA" id="ARBA00022475"/>
    </source>
</evidence>
<evidence type="ECO:0000256" key="7">
    <source>
        <dbReference type="ARBA" id="ARBA00022737"/>
    </source>
</evidence>
<sequence length="1062" mass="118321">MERFSSVRFFLVVLLLFVEGALLCFSANLTFGCVEEERQALLKLKQSFQDPSGRLSSWTGKDCCHWEGVSCNENTGHVVNLDLRVPDSNSSFSSNWRNYNESMQLLAPYVDSSLQELKHLEYLDLSGNNFQQSGIPKFFGLFKHLRYLNLSGAEFSGRIPDQLGNLTSLEILDLSYQYPSTGFGLYFDNSQWISRVSSLQHLDMSYMDLRESLDLMLVLNMLPSLLRLNLHICSIQNIHFSRGFANSTFLASVQFLDLSFNLLTAPIPNALQNMTALRELDLSQNYINSTLPLWLGSPKSLVHLNLAMNKFDNIEGGLLSMLNSARFLKSLDLSSNRLHGEVLGRNENSSICLAYDLEYMDLGHNEIGGSLPDWFGQLRGLKYLLLSSNSLHGSIPSSFGQLSLLRQLVLSHNLLNGIIPPSLGRLSVLRQLDLSSNQLRGTIPQSIERLSLIRELDFSHNQLSGTIPKSLGSLSNLERLDLSYNQLIGPLPFSLGQLENLETLDVSSNSLEGIVSELNFANLSSLSNLIIGGNHLTCKFKSDWIPPFIFLRVLNMSSCNLRSQPLQWIQTLVIIEQLDLSNANIIGGFPTWQNLFVFHLDLSMNQISGRLPTNIPDSVPYLGTLLLGNNSINGSIPDSMCKIEYLQVLDLSRNKLSGDVPKCWRDANQVLSLINLSFNNLSGTIPSSFGLLSALRWLHLNDNRLSSAIPPLSNCTSLELLDLGDNNFSGIIPASIGKSLWLLRILRLQNNMLTGSIPSQLCHLSNLQMINLAKNRLTGGIPRCFGKLTGMTTKTHTTDKYMGMGFASSPMAMENPAAGPVPADYDNLWNREKVRASTKGLDLEYTKMQLQLLEIMDLSSNKLDGVIPEELCLLSGLHGLNLSHNHLSGNIPSKIGELESLESLDLSDNQLSGPIPPSMSNIITLSYVNLSHNYLSGNIPKGNQLQTLFVDPSTYAGNLQLCGDPLPNKCQGNDDSVQPPVSTGHEDKDNEENKSERIWFYFVIFSGYATGFWAVIGTLIFKRNWRLAYFRFADDLKERTLVDVAVKVARLKKMMERTSNDE</sequence>
<dbReference type="Gene3D" id="3.80.10.10">
    <property type="entry name" value="Ribonuclease Inhibitor"/>
    <property type="match status" value="4"/>
</dbReference>
<feature type="compositionally biased region" description="Polar residues" evidence="12">
    <location>
        <begin position="970"/>
        <end position="981"/>
    </location>
</feature>
<comment type="caution">
    <text evidence="16">The sequence shown here is derived from an EMBL/GenBank/DDBJ whole genome shotgun (WGS) entry which is preliminary data.</text>
</comment>
<dbReference type="PRINTS" id="PR00019">
    <property type="entry name" value="LEURICHRPT"/>
</dbReference>
<keyword evidence="8 13" id="KW-1133">Transmembrane helix</keyword>
<dbReference type="PANTHER" id="PTHR48063:SF112">
    <property type="entry name" value="RECEPTOR LIKE PROTEIN 30-LIKE"/>
    <property type="match status" value="1"/>
</dbReference>
<comment type="similarity">
    <text evidence="2">Belongs to the RLP family.</text>
</comment>
<evidence type="ECO:0000256" key="12">
    <source>
        <dbReference type="SAM" id="MobiDB-lite"/>
    </source>
</evidence>